<dbReference type="SMART" id="SM00487">
    <property type="entry name" value="DEXDc"/>
    <property type="match status" value="1"/>
</dbReference>
<dbReference type="OrthoDB" id="9760715at2"/>
<name>A0A081NV49_9BACL</name>
<dbReference type="GO" id="GO:0004386">
    <property type="term" value="F:helicase activity"/>
    <property type="evidence" value="ECO:0007669"/>
    <property type="project" value="UniProtKB-KW"/>
</dbReference>
<keyword evidence="3" id="KW-0067">ATP-binding</keyword>
<protein>
    <submittedName>
        <fullName evidence="3">DEAD/DEAH box helicase</fullName>
    </submittedName>
</protein>
<comment type="caution">
    <text evidence="3">The sequence shown here is derived from an EMBL/GenBank/DDBJ whole genome shotgun (WGS) entry which is preliminary data.</text>
</comment>
<organism evidence="3 4">
    <name type="scientific">Paenibacillus tyrfis</name>
    <dbReference type="NCBI Taxonomy" id="1501230"/>
    <lineage>
        <taxon>Bacteria</taxon>
        <taxon>Bacillati</taxon>
        <taxon>Bacillota</taxon>
        <taxon>Bacilli</taxon>
        <taxon>Bacillales</taxon>
        <taxon>Paenibacillaceae</taxon>
        <taxon>Paenibacillus</taxon>
    </lineage>
</organism>
<keyword evidence="1" id="KW-0378">Hydrolase</keyword>
<gene>
    <name evidence="3" type="ORF">ET33_26505</name>
</gene>
<dbReference type="Pfam" id="PF00176">
    <property type="entry name" value="SNF2-rel_dom"/>
    <property type="match status" value="1"/>
</dbReference>
<dbReference type="Gene3D" id="3.40.50.10810">
    <property type="entry name" value="Tandem AAA-ATPase domain"/>
    <property type="match status" value="1"/>
</dbReference>
<dbReference type="AlphaFoldDB" id="A0A081NV49"/>
<dbReference type="CDD" id="cd18793">
    <property type="entry name" value="SF2_C_SNF"/>
    <property type="match status" value="1"/>
</dbReference>
<dbReference type="InterPro" id="IPR049730">
    <property type="entry name" value="SNF2/RAD54-like_C"/>
</dbReference>
<dbReference type="InterPro" id="IPR014001">
    <property type="entry name" value="Helicase_ATP-bd"/>
</dbReference>
<evidence type="ECO:0000313" key="3">
    <source>
        <dbReference type="EMBL" id="KEQ22322.1"/>
    </source>
</evidence>
<dbReference type="PROSITE" id="PS51192">
    <property type="entry name" value="HELICASE_ATP_BIND_1"/>
    <property type="match status" value="1"/>
</dbReference>
<evidence type="ECO:0000259" key="2">
    <source>
        <dbReference type="PROSITE" id="PS51192"/>
    </source>
</evidence>
<keyword evidence="3" id="KW-0347">Helicase</keyword>
<dbReference type="SUPFAM" id="SSF52540">
    <property type="entry name" value="P-loop containing nucleoside triphosphate hydrolases"/>
    <property type="match status" value="2"/>
</dbReference>
<proteinExistence type="predicted"/>
<dbReference type="GO" id="GO:0005524">
    <property type="term" value="F:ATP binding"/>
    <property type="evidence" value="ECO:0007669"/>
    <property type="project" value="InterPro"/>
</dbReference>
<dbReference type="GO" id="GO:0016787">
    <property type="term" value="F:hydrolase activity"/>
    <property type="evidence" value="ECO:0007669"/>
    <property type="project" value="UniProtKB-KW"/>
</dbReference>
<dbReference type="eggNOG" id="COG0553">
    <property type="taxonomic scope" value="Bacteria"/>
</dbReference>
<evidence type="ECO:0000313" key="4">
    <source>
        <dbReference type="Proteomes" id="UP000028123"/>
    </source>
</evidence>
<reference evidence="3 4" key="1">
    <citation type="submission" date="2014-06" db="EMBL/GenBank/DDBJ databases">
        <title>Draft genome sequence of Paenibacillus sp. MSt1.</title>
        <authorList>
            <person name="Aw Y.K."/>
            <person name="Ong K.S."/>
            <person name="Gan H.M."/>
            <person name="Lee S.M."/>
        </authorList>
    </citation>
    <scope>NUCLEOTIDE SEQUENCE [LARGE SCALE GENOMIC DNA]</scope>
    <source>
        <strain evidence="3 4">MSt1</strain>
    </source>
</reference>
<dbReference type="Pfam" id="PF00271">
    <property type="entry name" value="Helicase_C"/>
    <property type="match status" value="1"/>
</dbReference>
<dbReference type="InterPro" id="IPR001650">
    <property type="entry name" value="Helicase_C-like"/>
</dbReference>
<sequence length="458" mass="52832">MKYKPHQYQEYATERILDTNYIALLLEMGLGKTVSTLTAIDRLLNDYFDAARVLVIAPLRVADDTWAREVEKWDHLQHLRISKVLGSVGARRKALKSEADIYVINRENVEWLVSEYGNRWPFDTVVIDELSSFKNSNSKRFRALRRVRPMMKRVIGLTGTPAPNSLMDLWPQIYLLDQGERLGKTITGFRDRYFNPGARSGHVVYEWKQKKEAEQRIYEAISDIAVSMKAEDWLELPERIDRIVPVKLSQEARELYKKLERDLLLEYVDADVVANTAAVLSNKLRQMASGAVYDEDRGVKEIHKAKLDALEDIIEAAQGKPVMVFYDFKHSFERIQQRFPQARTLRKGKDGNEDIRAWNNDEIPLLLLHPKSAGHGLNLQESSSQTIVWYDQIWSLEEDQQANARVHRQGQTRRIVVMRLVAEGTMDQETVDALERKATGQNELMEAVKARIQKVRGA</sequence>
<keyword evidence="3" id="KW-0547">Nucleotide-binding</keyword>
<evidence type="ECO:0000256" key="1">
    <source>
        <dbReference type="ARBA" id="ARBA00022801"/>
    </source>
</evidence>
<keyword evidence="4" id="KW-1185">Reference proteome</keyword>
<dbReference type="Gene3D" id="3.40.50.300">
    <property type="entry name" value="P-loop containing nucleotide triphosphate hydrolases"/>
    <property type="match status" value="1"/>
</dbReference>
<dbReference type="InterPro" id="IPR027417">
    <property type="entry name" value="P-loop_NTPase"/>
</dbReference>
<accession>A0A081NV49</accession>
<dbReference type="InterPro" id="IPR038718">
    <property type="entry name" value="SNF2-like_sf"/>
</dbReference>
<feature type="domain" description="Helicase ATP-binding" evidence="2">
    <location>
        <begin position="13"/>
        <end position="179"/>
    </location>
</feature>
<dbReference type="RefSeq" id="WP_036691607.1">
    <property type="nucleotide sequence ID" value="NZ_JNVM01000040.1"/>
</dbReference>
<dbReference type="PANTHER" id="PTHR10799">
    <property type="entry name" value="SNF2/RAD54 HELICASE FAMILY"/>
    <property type="match status" value="1"/>
</dbReference>
<dbReference type="InterPro" id="IPR000330">
    <property type="entry name" value="SNF2_N"/>
</dbReference>
<dbReference type="EMBL" id="JNVM01000040">
    <property type="protein sequence ID" value="KEQ22322.1"/>
    <property type="molecule type" value="Genomic_DNA"/>
</dbReference>
<dbReference type="Proteomes" id="UP000028123">
    <property type="component" value="Unassembled WGS sequence"/>
</dbReference>